<evidence type="ECO:0000313" key="5">
    <source>
        <dbReference type="EMBL" id="MCQ4333532.1"/>
    </source>
</evidence>
<protein>
    <recommendedName>
        <fullName evidence="2">Poly(3-hydroxyalkanoate) polymerase subunit PhaE</fullName>
    </recommendedName>
</protein>
<sequence>MADGSDPDRTPEQWNEIVARMNERMVEGMEASTEAQAEFVESWVDAFDAFESINEEQFSREGSEGNTRAHSVWMEAAEETAEKMAAAARGGEIDPEEVRDLWLDSANEAFKEVISTDAFSSMTGRSVEDALDVRETVDESAQATLREFGFATERDVREVGERLVELERRQKKLQRELGRLEDVETKLDRVLEHLEEPA</sequence>
<evidence type="ECO:0000256" key="1">
    <source>
        <dbReference type="ARBA" id="ARBA00004683"/>
    </source>
</evidence>
<proteinExistence type="predicted"/>
<dbReference type="EMBL" id="JAHLKM010000009">
    <property type="protein sequence ID" value="MCQ4333532.1"/>
    <property type="molecule type" value="Genomic_DNA"/>
</dbReference>
<dbReference type="AlphaFoldDB" id="A0A9R1D6T1"/>
<dbReference type="RefSeq" id="WP_256029555.1">
    <property type="nucleotide sequence ID" value="NZ_JAHLKM010000009.1"/>
</dbReference>
<evidence type="ECO:0000256" key="2">
    <source>
        <dbReference type="ARBA" id="ARBA00019066"/>
    </source>
</evidence>
<comment type="caution">
    <text evidence="5">The sequence shown here is derived from an EMBL/GenBank/DDBJ whole genome shotgun (WGS) entry which is preliminary data.</text>
</comment>
<evidence type="ECO:0000256" key="3">
    <source>
        <dbReference type="ARBA" id="ARBA00022752"/>
    </source>
</evidence>
<keyword evidence="6" id="KW-1185">Reference proteome</keyword>
<reference evidence="5" key="1">
    <citation type="journal article" date="2023" name="Front. Microbiol.">
        <title>Genomic-based phylogenetic and metabolic analyses of the genus Natronomonas, and description of Natronomonas aquatica sp. nov.</title>
        <authorList>
            <person name="Garcia-Roldan A."/>
            <person name="Duran-Viseras A."/>
            <person name="de la Haba R.R."/>
            <person name="Corral P."/>
            <person name="Sanchez-Porro C."/>
            <person name="Ventosa A."/>
        </authorList>
    </citation>
    <scope>NUCLEOTIDE SEQUENCE</scope>
    <source>
        <strain evidence="5">F2-12</strain>
    </source>
</reference>
<keyword evidence="4" id="KW-0175">Coiled coil</keyword>
<gene>
    <name evidence="5" type="ORF">KM295_08595</name>
</gene>
<evidence type="ECO:0000313" key="6">
    <source>
        <dbReference type="Proteomes" id="UP001139494"/>
    </source>
</evidence>
<dbReference type="InterPro" id="IPR010123">
    <property type="entry name" value="PHA_synth_III_E"/>
</dbReference>
<keyword evidence="3" id="KW-0583">PHB biosynthesis</keyword>
<accession>A0A9R1D6T1</accession>
<name>A0A9R1D6T1_9EURY</name>
<dbReference type="GO" id="GO:0042619">
    <property type="term" value="P:poly-hydroxybutyrate biosynthetic process"/>
    <property type="evidence" value="ECO:0007669"/>
    <property type="project" value="UniProtKB-KW"/>
</dbReference>
<dbReference type="Pfam" id="PF09712">
    <property type="entry name" value="PHA_synth_III_E"/>
    <property type="match status" value="1"/>
</dbReference>
<comment type="pathway">
    <text evidence="1">Biopolymer metabolism; poly-(R)-3-hydroxybutanoate biosynthesis.</text>
</comment>
<feature type="coiled-coil region" evidence="4">
    <location>
        <begin position="156"/>
        <end position="186"/>
    </location>
</feature>
<evidence type="ECO:0000256" key="4">
    <source>
        <dbReference type="SAM" id="Coils"/>
    </source>
</evidence>
<organism evidence="5 6">
    <name type="scientific">Natronomonas aquatica</name>
    <dbReference type="NCBI Taxonomy" id="2841590"/>
    <lineage>
        <taxon>Archaea</taxon>
        <taxon>Methanobacteriati</taxon>
        <taxon>Methanobacteriota</taxon>
        <taxon>Stenosarchaea group</taxon>
        <taxon>Halobacteria</taxon>
        <taxon>Halobacteriales</taxon>
        <taxon>Natronomonadaceae</taxon>
        <taxon>Natronomonas</taxon>
    </lineage>
</organism>
<dbReference type="Proteomes" id="UP001139494">
    <property type="component" value="Unassembled WGS sequence"/>
</dbReference>